<name>A0A2W1JYE8_9CYAN</name>
<feature type="region of interest" description="Disordered" evidence="12">
    <location>
        <begin position="562"/>
        <end position="582"/>
    </location>
</feature>
<dbReference type="UniPathway" id="UPA00204"/>
<dbReference type="NCBIfam" id="TIGR00066">
    <property type="entry name" value="g_glut_trans"/>
    <property type="match status" value="1"/>
</dbReference>
<dbReference type="InterPro" id="IPR000101">
    <property type="entry name" value="GGT_peptidase"/>
</dbReference>
<sequence>MIIGADILLSGSLYHPLTYLHQLTDQWNCRQHFFNACQSQKIQKETVTGQKGVVVTAQAEASEVGLQVLQQGGNAIDAAVAVGYALAVTHPCCGNLGGGGFMLIRLADGRQTFINFRERAPLAATPDMYLDPKGKVRDGLSTKGYLAVGVPGTVKGLEAARERYGTWPRQRILAPAISLAKQGFVLSQGDVDILNKGIPKIKRDHQAADIFMDVKGRRYRMGNRLVQKDLSQTLQKISTEGEAAFYRGPIAQQLVNASQQQGGLLTLKDLQEYEVTENPPLQCRYRSYDIVTAPLPGGGITLCQMLNIVEGYEFDTSGPKTSQTLHPMLSAMLFAFADRNTHLGDPRFHNSPVERLLSKDYAAALRAKIPEQRAVPPASLYEGITAATEGTHTTHYSVIDSWGNAVAVTYTINSYFGAGVIPNGTGFFLNNEMDDFTLKPGTPNSFGLVQGLPNQIQPGKQPLSSMSPTMVLKNNQLKFVTGSPGGSTIPTTVLQTITNYIDFKMDLADAVNAPKVHYQGRPNFVFAEPYALESRTIQDLWEMGYRVVPFPPWGAAETAGNKASGLQGIHDHRRPAGKALAY</sequence>
<dbReference type="Gene3D" id="3.60.20.40">
    <property type="match status" value="1"/>
</dbReference>
<evidence type="ECO:0000256" key="8">
    <source>
        <dbReference type="ARBA" id="ARBA00047417"/>
    </source>
</evidence>
<keyword evidence="4 11" id="KW-0808">Transferase</keyword>
<evidence type="ECO:0000256" key="1">
    <source>
        <dbReference type="ARBA" id="ARBA00001049"/>
    </source>
</evidence>
<comment type="similarity">
    <text evidence="3 11">Belongs to the gamma-glutamyltransferase family.</text>
</comment>
<keyword evidence="14" id="KW-1185">Reference proteome</keyword>
<comment type="catalytic activity">
    <reaction evidence="1 11">
        <text>an S-substituted glutathione + H2O = an S-substituted L-cysteinylglycine + L-glutamate</text>
        <dbReference type="Rhea" id="RHEA:59468"/>
        <dbReference type="ChEBI" id="CHEBI:15377"/>
        <dbReference type="ChEBI" id="CHEBI:29985"/>
        <dbReference type="ChEBI" id="CHEBI:90779"/>
        <dbReference type="ChEBI" id="CHEBI:143103"/>
        <dbReference type="EC" id="3.4.19.13"/>
    </reaction>
</comment>
<feature type="binding site" evidence="10">
    <location>
        <begin position="464"/>
        <end position="465"/>
    </location>
    <ligand>
        <name>L-glutamate</name>
        <dbReference type="ChEBI" id="CHEBI:29985"/>
    </ligand>
</feature>
<evidence type="ECO:0000313" key="14">
    <source>
        <dbReference type="Proteomes" id="UP000248857"/>
    </source>
</evidence>
<dbReference type="SUPFAM" id="SSF56235">
    <property type="entry name" value="N-terminal nucleophile aminohydrolases (Ntn hydrolases)"/>
    <property type="match status" value="1"/>
</dbReference>
<dbReference type="EC" id="3.4.19.13" evidence="11"/>
<evidence type="ECO:0000256" key="2">
    <source>
        <dbReference type="ARBA" id="ARBA00001089"/>
    </source>
</evidence>
<evidence type="ECO:0000256" key="7">
    <source>
        <dbReference type="ARBA" id="ARBA00023315"/>
    </source>
</evidence>
<keyword evidence="7 11" id="KW-0012">Acyltransferase</keyword>
<comment type="subunit">
    <text evidence="11">This enzyme consists of two polypeptide chains, which are synthesized in precursor form from a single polypeptide.</text>
</comment>
<evidence type="ECO:0000256" key="10">
    <source>
        <dbReference type="PIRSR" id="PIRSR600101-2"/>
    </source>
</evidence>
<dbReference type="GO" id="GO:0006750">
    <property type="term" value="P:glutathione biosynthetic process"/>
    <property type="evidence" value="ECO:0007669"/>
    <property type="project" value="UniProtKB-KW"/>
</dbReference>
<dbReference type="InterPro" id="IPR029055">
    <property type="entry name" value="Ntn_hydrolases_N"/>
</dbReference>
<dbReference type="GO" id="GO:0036374">
    <property type="term" value="F:glutathione hydrolase activity"/>
    <property type="evidence" value="ECO:0007669"/>
    <property type="project" value="UniProtKB-UniRule"/>
</dbReference>
<evidence type="ECO:0000256" key="5">
    <source>
        <dbReference type="ARBA" id="ARBA00022801"/>
    </source>
</evidence>
<dbReference type="InterPro" id="IPR055262">
    <property type="entry name" value="GGT_CS"/>
</dbReference>
<evidence type="ECO:0000256" key="11">
    <source>
        <dbReference type="RuleBase" id="RU368036"/>
    </source>
</evidence>
<dbReference type="PROSITE" id="PS00462">
    <property type="entry name" value="G_GLU_TRANSPEPTIDASE"/>
    <property type="match status" value="1"/>
</dbReference>
<comment type="pathway">
    <text evidence="11">Sulfur metabolism; glutathione metabolism.</text>
</comment>
<evidence type="ECO:0000256" key="12">
    <source>
        <dbReference type="SAM" id="MobiDB-lite"/>
    </source>
</evidence>
<feature type="binding site" evidence="10">
    <location>
        <position position="486"/>
    </location>
    <ligand>
        <name>L-glutamate</name>
        <dbReference type="ChEBI" id="CHEBI:29985"/>
    </ligand>
</feature>
<evidence type="ECO:0000256" key="4">
    <source>
        <dbReference type="ARBA" id="ARBA00022679"/>
    </source>
</evidence>
<keyword evidence="6 11" id="KW-0865">Zymogen</keyword>
<comment type="catalytic activity">
    <reaction evidence="2 11">
        <text>glutathione + H2O = L-cysteinylglycine + L-glutamate</text>
        <dbReference type="Rhea" id="RHEA:28807"/>
        <dbReference type="ChEBI" id="CHEBI:15377"/>
        <dbReference type="ChEBI" id="CHEBI:29985"/>
        <dbReference type="ChEBI" id="CHEBI:57925"/>
        <dbReference type="ChEBI" id="CHEBI:61694"/>
        <dbReference type="EC" id="3.4.19.13"/>
    </reaction>
</comment>
<proteinExistence type="inferred from homology"/>
<feature type="binding site" evidence="10">
    <location>
        <position position="117"/>
    </location>
    <ligand>
        <name>L-glutamate</name>
        <dbReference type="ChEBI" id="CHEBI:29985"/>
    </ligand>
</feature>
<organism evidence="13 14">
    <name type="scientific">Acaryochloris thomasi RCC1774</name>
    <dbReference type="NCBI Taxonomy" id="1764569"/>
    <lineage>
        <taxon>Bacteria</taxon>
        <taxon>Bacillati</taxon>
        <taxon>Cyanobacteriota</taxon>
        <taxon>Cyanophyceae</taxon>
        <taxon>Acaryochloridales</taxon>
        <taxon>Acaryochloridaceae</taxon>
        <taxon>Acaryochloris</taxon>
        <taxon>Acaryochloris thomasi</taxon>
    </lineage>
</organism>
<accession>A0A2W1JYE8</accession>
<keyword evidence="11" id="KW-0317">Glutathione biosynthesis</keyword>
<dbReference type="InterPro" id="IPR043137">
    <property type="entry name" value="GGT_ssub_C"/>
</dbReference>
<dbReference type="Gene3D" id="1.10.246.130">
    <property type="match status" value="1"/>
</dbReference>
<dbReference type="EC" id="2.3.2.2" evidence="11"/>
<dbReference type="GO" id="GO:0103068">
    <property type="term" value="F:leukotriene C4 gamma-glutamyl transferase activity"/>
    <property type="evidence" value="ECO:0007669"/>
    <property type="project" value="UniProtKB-EC"/>
</dbReference>
<dbReference type="AlphaFoldDB" id="A0A2W1JYE8"/>
<evidence type="ECO:0000313" key="13">
    <source>
        <dbReference type="EMBL" id="PZD75032.1"/>
    </source>
</evidence>
<dbReference type="GO" id="GO:0006751">
    <property type="term" value="P:glutathione catabolic process"/>
    <property type="evidence" value="ECO:0007669"/>
    <property type="project" value="UniProtKB-UniRule"/>
</dbReference>
<protein>
    <recommendedName>
        <fullName evidence="11">Glutathione hydrolase proenzyme</fullName>
        <ecNumber evidence="11">2.3.2.2</ecNumber>
        <ecNumber evidence="11">3.4.19.13</ecNumber>
    </recommendedName>
    <component>
        <recommendedName>
            <fullName evidence="11">Glutathione hydrolase large chain</fullName>
        </recommendedName>
    </component>
    <component>
        <recommendedName>
            <fullName evidence="11">Glutathione hydrolase small chain</fullName>
        </recommendedName>
    </component>
</protein>
<comment type="PTM">
    <text evidence="11">Cleaved by autocatalysis into a large and a small subunit.</text>
</comment>
<keyword evidence="5 11" id="KW-0378">Hydrolase</keyword>
<dbReference type="Proteomes" id="UP000248857">
    <property type="component" value="Unassembled WGS sequence"/>
</dbReference>
<dbReference type="OrthoDB" id="9781342at2"/>
<feature type="binding site" evidence="10">
    <location>
        <position position="435"/>
    </location>
    <ligand>
        <name>L-glutamate</name>
        <dbReference type="ChEBI" id="CHEBI:29985"/>
    </ligand>
</feature>
<dbReference type="PANTHER" id="PTHR43199:SF1">
    <property type="entry name" value="GLUTATHIONE HYDROLASE PROENZYME"/>
    <property type="match status" value="1"/>
</dbReference>
<evidence type="ECO:0000256" key="6">
    <source>
        <dbReference type="ARBA" id="ARBA00023145"/>
    </source>
</evidence>
<dbReference type="InterPro" id="IPR051792">
    <property type="entry name" value="GGT_bact"/>
</dbReference>
<feature type="active site" description="Nucleophile" evidence="9">
    <location>
        <position position="393"/>
    </location>
</feature>
<dbReference type="Pfam" id="PF01019">
    <property type="entry name" value="G_glu_transpept"/>
    <property type="match status" value="1"/>
</dbReference>
<dbReference type="InterPro" id="IPR043138">
    <property type="entry name" value="GGT_lsub"/>
</dbReference>
<dbReference type="EMBL" id="PQWO01000001">
    <property type="protein sequence ID" value="PZD75032.1"/>
    <property type="molecule type" value="Genomic_DNA"/>
</dbReference>
<gene>
    <name evidence="13" type="primary">ggt_1</name>
    <name evidence="13" type="ORF">C1752_00393</name>
</gene>
<dbReference type="PANTHER" id="PTHR43199">
    <property type="entry name" value="GLUTATHIONE HYDROLASE"/>
    <property type="match status" value="1"/>
</dbReference>
<comment type="caution">
    <text evidence="13">The sequence shown here is derived from an EMBL/GenBank/DDBJ whole genome shotgun (WGS) entry which is preliminary data.</text>
</comment>
<feature type="binding site" evidence="10">
    <location>
        <begin position="411"/>
        <end position="413"/>
    </location>
    <ligand>
        <name>L-glutamate</name>
        <dbReference type="ChEBI" id="CHEBI:29985"/>
    </ligand>
</feature>
<dbReference type="PRINTS" id="PR01210">
    <property type="entry name" value="GGTRANSPTASE"/>
</dbReference>
<comment type="catalytic activity">
    <reaction evidence="8 11">
        <text>an N-terminal (5-L-glutamyl)-[peptide] + an alpha-amino acid = 5-L-glutamyl amino acid + an N-terminal L-alpha-aminoacyl-[peptide]</text>
        <dbReference type="Rhea" id="RHEA:23904"/>
        <dbReference type="Rhea" id="RHEA-COMP:9780"/>
        <dbReference type="Rhea" id="RHEA-COMP:9795"/>
        <dbReference type="ChEBI" id="CHEBI:77644"/>
        <dbReference type="ChEBI" id="CHEBI:78597"/>
        <dbReference type="ChEBI" id="CHEBI:78599"/>
        <dbReference type="ChEBI" id="CHEBI:78608"/>
        <dbReference type="EC" id="2.3.2.2"/>
    </reaction>
</comment>
<evidence type="ECO:0000256" key="3">
    <source>
        <dbReference type="ARBA" id="ARBA00009381"/>
    </source>
</evidence>
<reference evidence="13 14" key="1">
    <citation type="journal article" date="2018" name="Sci. Rep.">
        <title>A novel species of the marine cyanobacterium Acaryochloris with a unique pigment content and lifestyle.</title>
        <authorList>
            <person name="Partensky F."/>
            <person name="Six C."/>
            <person name="Ratin M."/>
            <person name="Garczarek L."/>
            <person name="Vaulot D."/>
            <person name="Probert I."/>
            <person name="Calteau A."/>
            <person name="Gourvil P."/>
            <person name="Marie D."/>
            <person name="Grebert T."/>
            <person name="Bouchier C."/>
            <person name="Le Panse S."/>
            <person name="Gachenot M."/>
            <person name="Rodriguez F."/>
            <person name="Garrido J.L."/>
        </authorList>
    </citation>
    <scope>NUCLEOTIDE SEQUENCE [LARGE SCALE GENOMIC DNA]</scope>
    <source>
        <strain evidence="13 14">RCC1774</strain>
    </source>
</reference>
<evidence type="ECO:0000256" key="9">
    <source>
        <dbReference type="PIRSR" id="PIRSR600101-1"/>
    </source>
</evidence>